<evidence type="ECO:0000256" key="2">
    <source>
        <dbReference type="SAM" id="Phobius"/>
    </source>
</evidence>
<keyword evidence="4" id="KW-1185">Reference proteome</keyword>
<comment type="caution">
    <text evidence="3">The sequence shown here is derived from an EMBL/GenBank/DDBJ whole genome shotgun (WGS) entry which is preliminary data.</text>
</comment>
<evidence type="ECO:0000313" key="4">
    <source>
        <dbReference type="Proteomes" id="UP000800235"/>
    </source>
</evidence>
<feature type="transmembrane region" description="Helical" evidence="2">
    <location>
        <begin position="25"/>
        <end position="42"/>
    </location>
</feature>
<reference evidence="3" key="1">
    <citation type="journal article" date="2020" name="Stud. Mycol.">
        <title>101 Dothideomycetes genomes: a test case for predicting lifestyles and emergence of pathogens.</title>
        <authorList>
            <person name="Haridas S."/>
            <person name="Albert R."/>
            <person name="Binder M."/>
            <person name="Bloem J."/>
            <person name="Labutti K."/>
            <person name="Salamov A."/>
            <person name="Andreopoulos B."/>
            <person name="Baker S."/>
            <person name="Barry K."/>
            <person name="Bills G."/>
            <person name="Bluhm B."/>
            <person name="Cannon C."/>
            <person name="Castanera R."/>
            <person name="Culley D."/>
            <person name="Daum C."/>
            <person name="Ezra D."/>
            <person name="Gonzalez J."/>
            <person name="Henrissat B."/>
            <person name="Kuo A."/>
            <person name="Liang C."/>
            <person name="Lipzen A."/>
            <person name="Lutzoni F."/>
            <person name="Magnuson J."/>
            <person name="Mondo S."/>
            <person name="Nolan M."/>
            <person name="Ohm R."/>
            <person name="Pangilinan J."/>
            <person name="Park H.-J."/>
            <person name="Ramirez L."/>
            <person name="Alfaro M."/>
            <person name="Sun H."/>
            <person name="Tritt A."/>
            <person name="Yoshinaga Y."/>
            <person name="Zwiers L.-H."/>
            <person name="Turgeon B."/>
            <person name="Goodwin S."/>
            <person name="Spatafora J."/>
            <person name="Crous P."/>
            <person name="Grigoriev I."/>
        </authorList>
    </citation>
    <scope>NUCLEOTIDE SEQUENCE</scope>
    <source>
        <strain evidence="3">CBS 130266</strain>
    </source>
</reference>
<keyword evidence="2" id="KW-0812">Transmembrane</keyword>
<dbReference type="Proteomes" id="UP000800235">
    <property type="component" value="Unassembled WGS sequence"/>
</dbReference>
<name>A0A9P4NVG0_9PEZI</name>
<keyword evidence="2" id="KW-1133">Transmembrane helix</keyword>
<evidence type="ECO:0000313" key="3">
    <source>
        <dbReference type="EMBL" id="KAF2432466.1"/>
    </source>
</evidence>
<dbReference type="EMBL" id="MU007026">
    <property type="protein sequence ID" value="KAF2432466.1"/>
    <property type="molecule type" value="Genomic_DNA"/>
</dbReference>
<protein>
    <submittedName>
        <fullName evidence="3">Uncharacterized protein</fullName>
    </submittedName>
</protein>
<evidence type="ECO:0000256" key="1">
    <source>
        <dbReference type="SAM" id="MobiDB-lite"/>
    </source>
</evidence>
<accession>A0A9P4NVG0</accession>
<organism evidence="3 4">
    <name type="scientific">Tothia fuscella</name>
    <dbReference type="NCBI Taxonomy" id="1048955"/>
    <lineage>
        <taxon>Eukaryota</taxon>
        <taxon>Fungi</taxon>
        <taxon>Dikarya</taxon>
        <taxon>Ascomycota</taxon>
        <taxon>Pezizomycotina</taxon>
        <taxon>Dothideomycetes</taxon>
        <taxon>Pleosporomycetidae</taxon>
        <taxon>Venturiales</taxon>
        <taxon>Cylindrosympodiaceae</taxon>
        <taxon>Tothia</taxon>
    </lineage>
</organism>
<dbReference type="AlphaFoldDB" id="A0A9P4NVG0"/>
<keyword evidence="2" id="KW-0472">Membrane</keyword>
<proteinExistence type="predicted"/>
<feature type="region of interest" description="Disordered" evidence="1">
    <location>
        <begin position="45"/>
        <end position="102"/>
    </location>
</feature>
<gene>
    <name evidence="3" type="ORF">EJ08DRAFT_134094</name>
</gene>
<feature type="compositionally biased region" description="Polar residues" evidence="1">
    <location>
        <begin position="77"/>
        <end position="102"/>
    </location>
</feature>
<sequence length="129" mass="14657">MSVLMRLYGACQIIMIPRLAKSRTSMILVAVIIVMGMVLLHSRTPPSTFNKRGSTEAYKGLRTRDHHDFNDYDDDPQSGNTYSLAAQRENSIPSIQSQRSNDYRLSTKTLPRDCSHLQRQCQLDKKIGV</sequence>